<dbReference type="Proteomes" id="UP000009168">
    <property type="component" value="Unassembled WGS sequence"/>
</dbReference>
<dbReference type="HOGENOM" id="CLU_000949_1_0_1"/>
<keyword evidence="1" id="KW-0175">Coiled coil</keyword>
<evidence type="ECO:0000256" key="2">
    <source>
        <dbReference type="SAM" id="Phobius"/>
    </source>
</evidence>
<keyword evidence="5" id="KW-1185">Reference proteome</keyword>
<dbReference type="InterPro" id="IPR011044">
    <property type="entry name" value="Quino_amine_DH_bsu"/>
</dbReference>
<name>Q23B21_TETTS</name>
<dbReference type="Gene3D" id="2.60.40.10">
    <property type="entry name" value="Immunoglobulins"/>
    <property type="match status" value="1"/>
</dbReference>
<sequence>MKIACFSFLFSFIFCYDKRLYDSNLPIFEPFPTAVIDRDELCSNGSTYNIALFTSNSRNMIALNLQQCGFAIYDITDPQNNLQLLKHFQFDSIKDQVISLSITNSDKLLWVSYATGILEVYDISQPILPLMISTNITYNGNLDNVNQVIQLKDLNFIFLVCFNNFKLITWQNNDIQITKTIDLADWYIDNLKLALNQNLLIAQGSLSLHFYQQSFDDLQKGNLYFICTYTPSAAYSLSAFEVIQESILVIQIDLYQYIMIDIRNYISSFDGSSCDTNKITYLDSYPSNPLGGSFALSMDQKYLYTQQSSLGVLIFDVSQKKLEIFQTISTGGTSMDIQLSSDGHYLYYSNWFKTQIFQLTNPNLNLDVPNLLLNQYQLTSYNFFKGPGGSFDNQIIYQEPQNVLYMARKDQGSAIFQYEGDSILNLVSQLDNGLSETSVSYQVNIPGTTIFYQSREILGLQIVDFKNISNPVVLKTNITLGLQNIKFEQIIFKNDGKIGFIANVVQLIVISIEDVLNPKVIKTLETSIYLGGDSSLYKFSISNDQKTLLLFPEFYGIVFADIEDPKNPKFLFKIYLGQIYFLQQTIDSKYLICGVSFQGVFIYLINSDRSLTLVSTVLIQGVVYFQWLIYNDNYLIVTTAEIDSILLVNIIDKTNPIITQIIYFPENDPIYWLLTSQDQSFIFASAQYALYQLFIQSPIIFHSQIYKLIPIANSNQYSRKRIQSNQVFQVGDQIEIYLVDIYQSTNLYINKALYYINFVVNDLPSWIQYSPSSQVLRIQVAKESLIADSNGKYTQKSLQQVILLSYQKLSDDIFENKILGINQDDSIKLKQVCMNVGYIDKSGFVAPSYSPNNVFNLGLDSQSYQYLQKWNQTESQLQSILEFIQFKLNQNIINYVIQFYTEPSLKVNFTNSKNPIQSNQDYLSVTLQIFNGKFVSKLYPGILVLINSEQDTIQLQGTVKNINLALYQKISLFFNQTSLLNSTKIQITIDDFINYKYIDSLKLLNASFISFQSPVVINTNLQSDFNQQYEKGEIAVQTPFSYKVSDKIFKCLDSPQLFYSAKMKMEDNSFKDISSGYWLSFSSTDRTFFGTAQLSQFNSEYTIVISATDGYTSAQDEFKIKVNIIPFFVVFQIIVQIVGPLLGVFGIWKYRTVFYNIIFKFQIIYTNEIAYVSEYYEKNIIITDNQLKIARILWKYAKNSLKKKWIQQQIDSLIMKQNIINQEYTKLNVISQREFNYTGNEQLKSANLSAIPSQLQHYNENENYSFQENKSQAQHKRFSQRGLYTKRLSISHEQTNKPQENIYKQSNFKQNRDLDSDYKNNSMIVLENIKKRVVASVSKIVEQSSKSQIYSEIKNQLFESNGKIAENIIFDLIFKNEQKICKENQIISKDVFDQLLNNKSRLFIMIKSLAVEHFIECSPICKNIALMLKQKALETYKEIDWYKQYVISEPQQILDDQFPIQRINYTTYQQAFEDIVNEMSNNKKENIERKNDNLQPKMQNDLEKYHHNYFKNLLLYQPIIEEYLYSVSLGISDKSKILFQVSQGDCLHCSPQHVRSIKCFETNKVLDCCVKAQNFLEINQVEKGLSDNQRLPEWMQVNFQKSHITIKGTPDQKSVGLSRIKIFDSKGYLLRQFDIEILDQRNQNEIIFLQKSQDQNNQLKNSFSTCQREINQSENESPGLFKQQKNNMNDIFDEQLDKCFQKIKSQKFQTLQKNSNLILQKCSDNFETI</sequence>
<dbReference type="InParanoid" id="Q23B21"/>
<feature type="coiled-coil region" evidence="1">
    <location>
        <begin position="1649"/>
        <end position="1676"/>
    </location>
</feature>
<dbReference type="KEGG" id="tet:TTHERM_00652570"/>
<evidence type="ECO:0000256" key="3">
    <source>
        <dbReference type="SAM" id="SignalP"/>
    </source>
</evidence>
<protein>
    <submittedName>
        <fullName evidence="4">Transmembrane protein, putative</fullName>
    </submittedName>
</protein>
<reference evidence="5" key="1">
    <citation type="journal article" date="2006" name="PLoS Biol.">
        <title>Macronuclear genome sequence of the ciliate Tetrahymena thermophila, a model eukaryote.</title>
        <authorList>
            <person name="Eisen J.A."/>
            <person name="Coyne R.S."/>
            <person name="Wu M."/>
            <person name="Wu D."/>
            <person name="Thiagarajan M."/>
            <person name="Wortman J.R."/>
            <person name="Badger J.H."/>
            <person name="Ren Q."/>
            <person name="Amedeo P."/>
            <person name="Jones K.M."/>
            <person name="Tallon L.J."/>
            <person name="Delcher A.L."/>
            <person name="Salzberg S.L."/>
            <person name="Silva J.C."/>
            <person name="Haas B.J."/>
            <person name="Majoros W.H."/>
            <person name="Farzad M."/>
            <person name="Carlton J.M."/>
            <person name="Smith R.K. Jr."/>
            <person name="Garg J."/>
            <person name="Pearlman R.E."/>
            <person name="Karrer K.M."/>
            <person name="Sun L."/>
            <person name="Manning G."/>
            <person name="Elde N.C."/>
            <person name="Turkewitz A.P."/>
            <person name="Asai D.J."/>
            <person name="Wilkes D.E."/>
            <person name="Wang Y."/>
            <person name="Cai H."/>
            <person name="Collins K."/>
            <person name="Stewart B.A."/>
            <person name="Lee S.R."/>
            <person name="Wilamowska K."/>
            <person name="Weinberg Z."/>
            <person name="Ruzzo W.L."/>
            <person name="Wloga D."/>
            <person name="Gaertig J."/>
            <person name="Frankel J."/>
            <person name="Tsao C.-C."/>
            <person name="Gorovsky M.A."/>
            <person name="Keeling P.J."/>
            <person name="Waller R.F."/>
            <person name="Patron N.J."/>
            <person name="Cherry J.M."/>
            <person name="Stover N.A."/>
            <person name="Krieger C.J."/>
            <person name="del Toro C."/>
            <person name="Ryder H.F."/>
            <person name="Williamson S.C."/>
            <person name="Barbeau R.A."/>
            <person name="Hamilton E.P."/>
            <person name="Orias E."/>
        </authorList>
    </citation>
    <scope>NUCLEOTIDE SEQUENCE [LARGE SCALE GENOMIC DNA]</scope>
    <source>
        <strain evidence="5">SB210</strain>
    </source>
</reference>
<keyword evidence="2 4" id="KW-0812">Transmembrane</keyword>
<gene>
    <name evidence="4" type="ORF">TTHERM_00652570</name>
</gene>
<evidence type="ECO:0000256" key="1">
    <source>
        <dbReference type="SAM" id="Coils"/>
    </source>
</evidence>
<feature type="signal peptide" evidence="3">
    <location>
        <begin position="1"/>
        <end position="15"/>
    </location>
</feature>
<evidence type="ECO:0000313" key="5">
    <source>
        <dbReference type="Proteomes" id="UP000009168"/>
    </source>
</evidence>
<keyword evidence="3" id="KW-0732">Signal</keyword>
<dbReference type="SUPFAM" id="SSF49313">
    <property type="entry name" value="Cadherin-like"/>
    <property type="match status" value="1"/>
</dbReference>
<dbReference type="SUPFAM" id="SSF50969">
    <property type="entry name" value="YVTN repeat-like/Quinoprotein amine dehydrogenase"/>
    <property type="match status" value="2"/>
</dbReference>
<keyword evidence="2" id="KW-0472">Membrane</keyword>
<organism evidence="4 5">
    <name type="scientific">Tetrahymena thermophila (strain SB210)</name>
    <dbReference type="NCBI Taxonomy" id="312017"/>
    <lineage>
        <taxon>Eukaryota</taxon>
        <taxon>Sar</taxon>
        <taxon>Alveolata</taxon>
        <taxon>Ciliophora</taxon>
        <taxon>Intramacronucleata</taxon>
        <taxon>Oligohymenophorea</taxon>
        <taxon>Hymenostomatida</taxon>
        <taxon>Tetrahymenina</taxon>
        <taxon>Tetrahymenidae</taxon>
        <taxon>Tetrahymena</taxon>
    </lineage>
</organism>
<feature type="transmembrane region" description="Helical" evidence="2">
    <location>
        <begin position="1124"/>
        <end position="1148"/>
    </location>
</feature>
<dbReference type="GO" id="GO:0005509">
    <property type="term" value="F:calcium ion binding"/>
    <property type="evidence" value="ECO:0007669"/>
    <property type="project" value="InterPro"/>
</dbReference>
<dbReference type="InterPro" id="IPR015919">
    <property type="entry name" value="Cadherin-like_sf"/>
</dbReference>
<dbReference type="GO" id="GO:0016020">
    <property type="term" value="C:membrane"/>
    <property type="evidence" value="ECO:0007669"/>
    <property type="project" value="InterPro"/>
</dbReference>
<dbReference type="InterPro" id="IPR013783">
    <property type="entry name" value="Ig-like_fold"/>
</dbReference>
<dbReference type="RefSeq" id="XP_001013908.2">
    <property type="nucleotide sequence ID" value="XM_001013908.2"/>
</dbReference>
<dbReference type="EMBL" id="GG662720">
    <property type="protein sequence ID" value="EAR93663.2"/>
    <property type="molecule type" value="Genomic_DNA"/>
</dbReference>
<keyword evidence="2" id="KW-1133">Transmembrane helix</keyword>
<feature type="chain" id="PRO_5012791092" evidence="3">
    <location>
        <begin position="16"/>
        <end position="1729"/>
    </location>
</feature>
<accession>Q23B21</accession>
<evidence type="ECO:0000313" key="4">
    <source>
        <dbReference type="EMBL" id="EAR93663.2"/>
    </source>
</evidence>
<proteinExistence type="predicted"/>
<dbReference type="GeneID" id="7842233"/>